<dbReference type="InterPro" id="IPR011006">
    <property type="entry name" value="CheY-like_superfamily"/>
</dbReference>
<dbReference type="PANTHER" id="PTHR44591:SF23">
    <property type="entry name" value="CHEY SUBFAMILY"/>
    <property type="match status" value="1"/>
</dbReference>
<reference evidence="4" key="1">
    <citation type="submission" date="2024-07" db="EMBL/GenBank/DDBJ databases">
        <authorList>
            <person name="Li X.-J."/>
            <person name="Wang X."/>
        </authorList>
    </citation>
    <scope>NUCLEOTIDE SEQUENCE</scope>
    <source>
        <strain evidence="4">HSP-334</strain>
    </source>
</reference>
<dbReference type="InterPro" id="IPR001789">
    <property type="entry name" value="Sig_transdc_resp-reg_receiver"/>
</dbReference>
<dbReference type="PROSITE" id="PS50110">
    <property type="entry name" value="RESPONSE_REGULATORY"/>
    <property type="match status" value="1"/>
</dbReference>
<keyword evidence="1 2" id="KW-0597">Phosphoprotein</keyword>
<dbReference type="PANTHER" id="PTHR44591">
    <property type="entry name" value="STRESS RESPONSE REGULATOR PROTEIN 1"/>
    <property type="match status" value="1"/>
</dbReference>
<evidence type="ECO:0000256" key="1">
    <source>
        <dbReference type="ARBA" id="ARBA00022553"/>
    </source>
</evidence>
<dbReference type="Pfam" id="PF00072">
    <property type="entry name" value="Response_reg"/>
    <property type="match status" value="1"/>
</dbReference>
<gene>
    <name evidence="4" type="ORF">AB8B22_09705</name>
</gene>
<dbReference type="GO" id="GO:0000160">
    <property type="term" value="P:phosphorelay signal transduction system"/>
    <property type="evidence" value="ECO:0007669"/>
    <property type="project" value="InterPro"/>
</dbReference>
<dbReference type="Gene3D" id="3.40.50.2300">
    <property type="match status" value="1"/>
</dbReference>
<evidence type="ECO:0000313" key="4">
    <source>
        <dbReference type="EMBL" id="XDU66658.1"/>
    </source>
</evidence>
<organism evidence="4">
    <name type="scientific">Leptotrichia rugosa</name>
    <dbReference type="NCBI Taxonomy" id="3239302"/>
    <lineage>
        <taxon>Bacteria</taxon>
        <taxon>Fusobacteriati</taxon>
        <taxon>Fusobacteriota</taxon>
        <taxon>Fusobacteriia</taxon>
        <taxon>Fusobacteriales</taxon>
        <taxon>Leptotrichiaceae</taxon>
        <taxon>Leptotrichia</taxon>
    </lineage>
</organism>
<evidence type="ECO:0000259" key="3">
    <source>
        <dbReference type="PROSITE" id="PS50110"/>
    </source>
</evidence>
<evidence type="ECO:0000256" key="2">
    <source>
        <dbReference type="PROSITE-ProRule" id="PRU00169"/>
    </source>
</evidence>
<dbReference type="AlphaFoldDB" id="A0AB39VID8"/>
<sequence>MKKLALVVDDTPYIREDIRDILEEMGYEVYEANDGLEALRMYKKIKPTVVTMDINMPNMHGLAATKEISNYDRNAKILICSTMVMFPNYQKMGREAGAKSFLPKPFTDEEFIDAFSKLFL</sequence>
<dbReference type="KEGG" id="lrug:AB8B22_09705"/>
<name>A0AB39VID8_9FUSO</name>
<dbReference type="RefSeq" id="WP_094079664.1">
    <property type="nucleotide sequence ID" value="NZ_CP165644.1"/>
</dbReference>
<proteinExistence type="predicted"/>
<dbReference type="EMBL" id="CP165644">
    <property type="protein sequence ID" value="XDU66658.1"/>
    <property type="molecule type" value="Genomic_DNA"/>
</dbReference>
<feature type="modified residue" description="4-aspartylphosphate" evidence="2">
    <location>
        <position position="53"/>
    </location>
</feature>
<dbReference type="InterPro" id="IPR050595">
    <property type="entry name" value="Bact_response_regulator"/>
</dbReference>
<dbReference type="SMART" id="SM00448">
    <property type="entry name" value="REC"/>
    <property type="match status" value="1"/>
</dbReference>
<dbReference type="SUPFAM" id="SSF52172">
    <property type="entry name" value="CheY-like"/>
    <property type="match status" value="1"/>
</dbReference>
<feature type="domain" description="Response regulatory" evidence="3">
    <location>
        <begin position="4"/>
        <end position="119"/>
    </location>
</feature>
<protein>
    <submittedName>
        <fullName evidence="4">Response regulator</fullName>
    </submittedName>
</protein>
<accession>A0AB39VID8</accession>